<protein>
    <recommendedName>
        <fullName evidence="11">Reverse transcriptase</fullName>
    </recommendedName>
</protein>
<sequence>MAQSSLATASRTTKGTTVRGLDHGSWSPSWECLGLMSLWHQFLSHCPNFTSRTTDRGLYMLMRIVYELMLHLDSEDLMTIVELCLAPKGYEYEMEAFTLESTASQRILLSMSGGIRLHLCIAQVGFKSGCGEVPVIEVASLWLKVWIDSLLALDMNTRRVTTIRMEEENVNEGAPPQGPQEPHVPQATIDVGAMTNVEIRSALQVLSQAMMAQVNRDSRTHVKPNVSTTTSRIRDFTRMNPPMFYGSKVEEDPQGFIDEVFKVLDAMGVSSQEKAELAAYLLKDVAQVWYELWKGERLEGAGLVDWELFKSVILDRFFPLDLREQKMQEFINIRQGGRPRFKRRFSNQGYSSAPRFNKDRVSNPKPQGGNGGDCYVDRPNCAKYGKMHGDLDMLDFDVILGMDWLHASYASIGCRTRVVKVMDVESETPSLESVPMLSKFPKVFPVDLPGVPPKREIDFGIDLMPDTQPISIPPYRMALAELKELKEQLKDSLEKGFIQPSISPWGAPVLFVRKNDGSIRMCIDYSQLNKSYHQLRVRGVDIPKMTFRTQYGHFEFVVMSFGLTNAPTAFMALMNRLFRHYLDMFLTVFIDDILIYSRSENKHMNRLRIVLQVLKDHQLYAKFSKCVFWLKSVAFLSHIVSSKGIEVDPKKMDVVKGWPRPLTPTDIRSFLGLAGYYRRFVEGFSSIASPLTTLTQKNAKFVWSEACEKSLQELKDRLTSAPVLTLLEGTDGFVVYYDTCQVGLGCVFMQHGKVIAYASRQLKIHEKYLTHDLELAAVVFALKIWRHYLYGVHMDVFTDHKSLQYVFSQKDLNLRQRRWLELLKDYDMSVLYHPGKANVVADTLSRLYMGSVAHVEDKKKELVWDVHRLAQIGIQLMDSTKGGVMVHNGSESSFLVDVKSKQGLDPILMELKESVLNKSVEAFFQGGDMVLRYQGCHNPGLPPRSNMSYLTPKGSHISP</sequence>
<dbReference type="SUPFAM" id="SSF56672">
    <property type="entry name" value="DNA/RNA polymerases"/>
    <property type="match status" value="1"/>
</dbReference>
<keyword evidence="2" id="KW-0548">Nucleotidyltransferase</keyword>
<dbReference type="GO" id="GO:0003964">
    <property type="term" value="F:RNA-directed DNA polymerase activity"/>
    <property type="evidence" value="ECO:0007669"/>
    <property type="project" value="UniProtKB-KW"/>
</dbReference>
<evidence type="ECO:0000256" key="2">
    <source>
        <dbReference type="ARBA" id="ARBA00022695"/>
    </source>
</evidence>
<dbReference type="Pfam" id="PF00078">
    <property type="entry name" value="RVT_1"/>
    <property type="match status" value="1"/>
</dbReference>
<dbReference type="AlphaFoldDB" id="Q0KIP8"/>
<dbReference type="InterPro" id="IPR043502">
    <property type="entry name" value="DNA/RNA_pol_sf"/>
</dbReference>
<gene>
    <name evidence="10" type="ORF">SDM1_41t00011</name>
</gene>
<keyword evidence="6" id="KW-0695">RNA-directed DNA polymerase</keyword>
<keyword evidence="1" id="KW-0808">Transferase</keyword>
<dbReference type="Gene3D" id="3.10.10.10">
    <property type="entry name" value="HIV Type 1 Reverse Transcriptase, subunit A, domain 1"/>
    <property type="match status" value="1"/>
</dbReference>
<keyword evidence="5" id="KW-0378">Hydrolase</keyword>
<evidence type="ECO:0000259" key="9">
    <source>
        <dbReference type="Pfam" id="PF17917"/>
    </source>
</evidence>
<keyword evidence="4" id="KW-0255">Endonuclease</keyword>
<evidence type="ECO:0008006" key="11">
    <source>
        <dbReference type="Google" id="ProtNLM"/>
    </source>
</evidence>
<reference evidence="10" key="1">
    <citation type="submission" date="2004-05" db="EMBL/GenBank/DDBJ databases">
        <authorList>
            <person name="Buell R."/>
            <person name="Liu J."/>
            <person name="Childs K."/>
            <person name="Zaborsky J."/>
            <person name="Tallon L."/>
            <person name="Wirtz U."/>
            <person name="Wei F."/>
            <person name="Kuang H."/>
            <person name="Zhang P."/>
            <person name="Marano M."/>
            <person name="Baker B."/>
        </authorList>
    </citation>
    <scope>NUCLEOTIDE SEQUENCE</scope>
</reference>
<keyword evidence="3" id="KW-0540">Nuclease</keyword>
<dbReference type="FunFam" id="3.30.70.270:FF:000020">
    <property type="entry name" value="Transposon Tf2-6 polyprotein-like Protein"/>
    <property type="match status" value="1"/>
</dbReference>
<dbReference type="PANTHER" id="PTHR37984">
    <property type="entry name" value="PROTEIN CBG26694"/>
    <property type="match status" value="1"/>
</dbReference>
<organism evidence="10">
    <name type="scientific">Solanum demissum</name>
    <name type="common">Wild potato</name>
    <dbReference type="NCBI Taxonomy" id="50514"/>
    <lineage>
        <taxon>Eukaryota</taxon>
        <taxon>Viridiplantae</taxon>
        <taxon>Streptophyta</taxon>
        <taxon>Embryophyta</taxon>
        <taxon>Tracheophyta</taxon>
        <taxon>Spermatophyta</taxon>
        <taxon>Magnoliopsida</taxon>
        <taxon>eudicotyledons</taxon>
        <taxon>Gunneridae</taxon>
        <taxon>Pentapetalae</taxon>
        <taxon>asterids</taxon>
        <taxon>lamiids</taxon>
        <taxon>Solanales</taxon>
        <taxon>Solanaceae</taxon>
        <taxon>Solanoideae</taxon>
        <taxon>Solaneae</taxon>
        <taxon>Solanum</taxon>
    </lineage>
</organism>
<feature type="domain" description="Reverse transcriptase RNase H-like" evidence="9">
    <location>
        <begin position="732"/>
        <end position="826"/>
    </location>
</feature>
<evidence type="ECO:0000256" key="7">
    <source>
        <dbReference type="SAM" id="MobiDB-lite"/>
    </source>
</evidence>
<dbReference type="Gene3D" id="3.30.70.270">
    <property type="match status" value="1"/>
</dbReference>
<feature type="domain" description="Reverse transcriptase" evidence="8">
    <location>
        <begin position="530"/>
        <end position="639"/>
    </location>
</feature>
<dbReference type="GO" id="GO:0016787">
    <property type="term" value="F:hydrolase activity"/>
    <property type="evidence" value="ECO:0007669"/>
    <property type="project" value="UniProtKB-KW"/>
</dbReference>
<dbReference type="InterPro" id="IPR050951">
    <property type="entry name" value="Retrovirus_Pol_polyprotein"/>
</dbReference>
<dbReference type="CDD" id="cd01647">
    <property type="entry name" value="RT_LTR"/>
    <property type="match status" value="1"/>
</dbReference>
<dbReference type="Pfam" id="PF08284">
    <property type="entry name" value="RVP_2"/>
    <property type="match status" value="1"/>
</dbReference>
<dbReference type="PANTHER" id="PTHR37984:SF5">
    <property type="entry name" value="PROTEIN NYNRIN-LIKE"/>
    <property type="match status" value="1"/>
</dbReference>
<reference evidence="10" key="2">
    <citation type="submission" date="2006-08" db="EMBL/GenBank/DDBJ databases">
        <authorList>
            <person name="Childs K."/>
        </authorList>
    </citation>
    <scope>NUCLEOTIDE SEQUENCE</scope>
</reference>
<dbReference type="Pfam" id="PF17917">
    <property type="entry name" value="RT_RNaseH"/>
    <property type="match status" value="1"/>
</dbReference>
<dbReference type="FunFam" id="3.10.10.10:FF:000002">
    <property type="entry name" value="Retrovirus-related Pol polyprotein from transposon 17.6-like protein"/>
    <property type="match status" value="1"/>
</dbReference>
<proteinExistence type="predicted"/>
<evidence type="ECO:0000259" key="8">
    <source>
        <dbReference type="Pfam" id="PF00078"/>
    </source>
</evidence>
<dbReference type="InterPro" id="IPR041373">
    <property type="entry name" value="RT_RNaseH"/>
</dbReference>
<accession>Q0KIP8</accession>
<evidence type="ECO:0000256" key="5">
    <source>
        <dbReference type="ARBA" id="ARBA00022801"/>
    </source>
</evidence>
<evidence type="ECO:0000256" key="3">
    <source>
        <dbReference type="ARBA" id="ARBA00022722"/>
    </source>
</evidence>
<dbReference type="EMBL" id="AC149290">
    <property type="protein sequence ID" value="ABI34336.1"/>
    <property type="molecule type" value="Genomic_DNA"/>
</dbReference>
<dbReference type="GO" id="GO:0004519">
    <property type="term" value="F:endonuclease activity"/>
    <property type="evidence" value="ECO:0007669"/>
    <property type="project" value="UniProtKB-KW"/>
</dbReference>
<evidence type="ECO:0000256" key="4">
    <source>
        <dbReference type="ARBA" id="ARBA00022759"/>
    </source>
</evidence>
<feature type="region of interest" description="Disordered" evidence="7">
    <location>
        <begin position="349"/>
        <end position="372"/>
    </location>
</feature>
<evidence type="ECO:0000313" key="10">
    <source>
        <dbReference type="EMBL" id="ABI34336.1"/>
    </source>
</evidence>
<dbReference type="InterPro" id="IPR000477">
    <property type="entry name" value="RT_dom"/>
</dbReference>
<dbReference type="InterPro" id="IPR043128">
    <property type="entry name" value="Rev_trsase/Diguanyl_cyclase"/>
</dbReference>
<evidence type="ECO:0000256" key="6">
    <source>
        <dbReference type="ARBA" id="ARBA00022918"/>
    </source>
</evidence>
<evidence type="ECO:0000256" key="1">
    <source>
        <dbReference type="ARBA" id="ARBA00022679"/>
    </source>
</evidence>
<dbReference type="CDD" id="cd09274">
    <property type="entry name" value="RNase_HI_RT_Ty3"/>
    <property type="match status" value="1"/>
</dbReference>
<name>Q0KIP8_SOLDE</name>